<reference evidence="7" key="1">
    <citation type="submission" date="2020-04" db="EMBL/GenBank/DDBJ databases">
        <authorList>
            <person name="Alioto T."/>
            <person name="Alioto T."/>
            <person name="Gomez Garrido J."/>
        </authorList>
    </citation>
    <scope>NUCLEOTIDE SEQUENCE</scope>
    <source>
        <strain evidence="7">A484AB</strain>
    </source>
</reference>
<evidence type="ECO:0000256" key="3">
    <source>
        <dbReference type="ARBA" id="ARBA00006730"/>
    </source>
</evidence>
<keyword evidence="8" id="KW-1185">Reference proteome</keyword>
<proteinExistence type="inferred from homology"/>
<evidence type="ECO:0000256" key="5">
    <source>
        <dbReference type="ARBA" id="ARBA00022827"/>
    </source>
</evidence>
<dbReference type="SUPFAM" id="SSF54373">
    <property type="entry name" value="FAD-linked reductases, C-terminal domain"/>
    <property type="match status" value="1"/>
</dbReference>
<dbReference type="AlphaFoldDB" id="A0A7D9M7A7"/>
<comment type="caution">
    <text evidence="7">The sequence shown here is derived from an EMBL/GenBank/DDBJ whole genome shotgun (WGS) entry which is preliminary data.</text>
</comment>
<comment type="similarity">
    <text evidence="3">Belongs to the DAMOX/DASOX family.</text>
</comment>
<dbReference type="GO" id="GO:0003884">
    <property type="term" value="F:D-amino-acid oxidase activity"/>
    <property type="evidence" value="ECO:0007669"/>
    <property type="project" value="InterPro"/>
</dbReference>
<evidence type="ECO:0000313" key="7">
    <source>
        <dbReference type="EMBL" id="CAB4042460.1"/>
    </source>
</evidence>
<dbReference type="GO" id="GO:0005782">
    <property type="term" value="C:peroxisomal matrix"/>
    <property type="evidence" value="ECO:0007669"/>
    <property type="project" value="UniProtKB-SubCell"/>
</dbReference>
<dbReference type="EMBL" id="CACRXK020030173">
    <property type="protein sequence ID" value="CAB4042460.1"/>
    <property type="molecule type" value="Genomic_DNA"/>
</dbReference>
<dbReference type="GO" id="GO:0019478">
    <property type="term" value="P:D-amino acid catabolic process"/>
    <property type="evidence" value="ECO:0007669"/>
    <property type="project" value="TreeGrafter"/>
</dbReference>
<dbReference type="InterPro" id="IPR006181">
    <property type="entry name" value="D-amino_acid_oxidase_CS"/>
</dbReference>
<comment type="subcellular location">
    <subcellularLocation>
        <location evidence="2">Peroxisome matrix</location>
    </subcellularLocation>
</comment>
<dbReference type="Pfam" id="PF01266">
    <property type="entry name" value="DAO"/>
    <property type="match status" value="1"/>
</dbReference>
<keyword evidence="6" id="KW-0560">Oxidoreductase</keyword>
<name>A0A7D9M7A7_PARCT</name>
<dbReference type="PROSITE" id="PS00677">
    <property type="entry name" value="DAO"/>
    <property type="match status" value="1"/>
</dbReference>
<dbReference type="PANTHER" id="PTHR11530:SF11">
    <property type="entry name" value="D-ASPARTATE OXIDASE"/>
    <property type="match status" value="1"/>
</dbReference>
<evidence type="ECO:0000313" key="8">
    <source>
        <dbReference type="Proteomes" id="UP001152795"/>
    </source>
</evidence>
<keyword evidence="5" id="KW-0274">FAD</keyword>
<dbReference type="InterPro" id="IPR023209">
    <property type="entry name" value="DAO"/>
</dbReference>
<dbReference type="GO" id="GO:0071949">
    <property type="term" value="F:FAD binding"/>
    <property type="evidence" value="ECO:0007669"/>
    <property type="project" value="InterPro"/>
</dbReference>
<dbReference type="PANTHER" id="PTHR11530">
    <property type="entry name" value="D-AMINO ACID OXIDASE"/>
    <property type="match status" value="1"/>
</dbReference>
<accession>A0A7D9M7A7</accession>
<evidence type="ECO:0000256" key="6">
    <source>
        <dbReference type="ARBA" id="ARBA00023002"/>
    </source>
</evidence>
<dbReference type="InterPro" id="IPR006076">
    <property type="entry name" value="FAD-dep_OxRdtase"/>
</dbReference>
<evidence type="ECO:0000256" key="1">
    <source>
        <dbReference type="ARBA" id="ARBA00001974"/>
    </source>
</evidence>
<organism evidence="7 8">
    <name type="scientific">Paramuricea clavata</name>
    <name type="common">Red gorgonian</name>
    <name type="synonym">Violescent sea-whip</name>
    <dbReference type="NCBI Taxonomy" id="317549"/>
    <lineage>
        <taxon>Eukaryota</taxon>
        <taxon>Metazoa</taxon>
        <taxon>Cnidaria</taxon>
        <taxon>Anthozoa</taxon>
        <taxon>Octocorallia</taxon>
        <taxon>Malacalcyonacea</taxon>
        <taxon>Plexauridae</taxon>
        <taxon>Paramuricea</taxon>
    </lineage>
</organism>
<dbReference type="Proteomes" id="UP001152795">
    <property type="component" value="Unassembled WGS sequence"/>
</dbReference>
<protein>
    <submittedName>
        <fullName evidence="7">D-aspartate oxidase-like</fullName>
    </submittedName>
</protein>
<sequence length="112" mass="12481">FKDVVVGGTAQRGNWDTNVDERETQAILDRVAEFEPTIKKGTIIDQWVGLRPVRDSVRLEKEVMDVKTQYGSKLKLQVVHNYGHGGAGLSLFWGCAEETKDLVLTTLLHSGL</sequence>
<gene>
    <name evidence="7" type="ORF">PACLA_8A009610</name>
</gene>
<dbReference type="OrthoDB" id="2015447at2759"/>
<dbReference type="Gene3D" id="3.30.9.10">
    <property type="entry name" value="D-Amino Acid Oxidase, subunit A, domain 2"/>
    <property type="match status" value="1"/>
</dbReference>
<evidence type="ECO:0000256" key="2">
    <source>
        <dbReference type="ARBA" id="ARBA00004253"/>
    </source>
</evidence>
<comment type="cofactor">
    <cofactor evidence="1">
        <name>FAD</name>
        <dbReference type="ChEBI" id="CHEBI:57692"/>
    </cofactor>
</comment>
<keyword evidence="4" id="KW-0285">Flavoprotein</keyword>
<feature type="non-terminal residue" evidence="7">
    <location>
        <position position="112"/>
    </location>
</feature>
<evidence type="ECO:0000256" key="4">
    <source>
        <dbReference type="ARBA" id="ARBA00022630"/>
    </source>
</evidence>